<organism evidence="1 2">
    <name type="scientific">Pachysolen tannophilus NRRL Y-2460</name>
    <dbReference type="NCBI Taxonomy" id="669874"/>
    <lineage>
        <taxon>Eukaryota</taxon>
        <taxon>Fungi</taxon>
        <taxon>Dikarya</taxon>
        <taxon>Ascomycota</taxon>
        <taxon>Saccharomycotina</taxon>
        <taxon>Pichiomycetes</taxon>
        <taxon>Pachysolenaceae</taxon>
        <taxon>Pachysolen</taxon>
    </lineage>
</organism>
<dbReference type="EMBL" id="KV454018">
    <property type="protein sequence ID" value="ODV93186.1"/>
    <property type="molecule type" value="Genomic_DNA"/>
</dbReference>
<keyword evidence="2" id="KW-1185">Reference proteome</keyword>
<dbReference type="Proteomes" id="UP000094236">
    <property type="component" value="Unassembled WGS sequence"/>
</dbReference>
<gene>
    <name evidence="1" type="ORF">PACTADRAFT_4972</name>
</gene>
<protein>
    <submittedName>
        <fullName evidence="1">Uncharacterized protein</fullName>
    </submittedName>
</protein>
<name>A0A1E4TN49_PACTA</name>
<accession>A0A1E4TN49</accession>
<dbReference type="AlphaFoldDB" id="A0A1E4TN49"/>
<proteinExistence type="predicted"/>
<sequence>MLPVPVLSQISRTASSVVSSNTPIFAVLLRRAFSSFNTFNGVQYPKAVSFFARQQSSLSEESSRPKNFQEEEILDSGMRRWQILNDLKDRIRQQIEVIEQLDKEVADFASKHL</sequence>
<evidence type="ECO:0000313" key="2">
    <source>
        <dbReference type="Proteomes" id="UP000094236"/>
    </source>
</evidence>
<reference evidence="2" key="1">
    <citation type="submission" date="2016-05" db="EMBL/GenBank/DDBJ databases">
        <title>Comparative genomics of biotechnologically important yeasts.</title>
        <authorList>
            <consortium name="DOE Joint Genome Institute"/>
            <person name="Riley R."/>
            <person name="Haridas S."/>
            <person name="Wolfe K.H."/>
            <person name="Lopes M.R."/>
            <person name="Hittinger C.T."/>
            <person name="Goker M."/>
            <person name="Salamov A."/>
            <person name="Wisecaver J."/>
            <person name="Long T.M."/>
            <person name="Aerts A.L."/>
            <person name="Barry K."/>
            <person name="Choi C."/>
            <person name="Clum A."/>
            <person name="Coughlan A.Y."/>
            <person name="Deshpande S."/>
            <person name="Douglass A.P."/>
            <person name="Hanson S.J."/>
            <person name="Klenk H.-P."/>
            <person name="Labutti K."/>
            <person name="Lapidus A."/>
            <person name="Lindquist E."/>
            <person name="Lipzen A."/>
            <person name="Meier-Kolthoff J.P."/>
            <person name="Ohm R.A."/>
            <person name="Otillar R.P."/>
            <person name="Pangilinan J."/>
            <person name="Peng Y."/>
            <person name="Rokas A."/>
            <person name="Rosa C.A."/>
            <person name="Scheuner C."/>
            <person name="Sibirny A.A."/>
            <person name="Slot J.C."/>
            <person name="Stielow J.B."/>
            <person name="Sun H."/>
            <person name="Kurtzman C.P."/>
            <person name="Blackwell M."/>
            <person name="Grigoriev I.V."/>
            <person name="Jeffries T.W."/>
        </authorList>
    </citation>
    <scope>NUCLEOTIDE SEQUENCE [LARGE SCALE GENOMIC DNA]</scope>
    <source>
        <strain evidence="2">NRRL Y-2460</strain>
    </source>
</reference>
<evidence type="ECO:0000313" key="1">
    <source>
        <dbReference type="EMBL" id="ODV93186.1"/>
    </source>
</evidence>